<accession>W4FF53</accession>
<organism evidence="1">
    <name type="scientific">Aphanomyces astaci</name>
    <name type="common">Crayfish plague agent</name>
    <dbReference type="NCBI Taxonomy" id="112090"/>
    <lineage>
        <taxon>Eukaryota</taxon>
        <taxon>Sar</taxon>
        <taxon>Stramenopiles</taxon>
        <taxon>Oomycota</taxon>
        <taxon>Saprolegniomycetes</taxon>
        <taxon>Saprolegniales</taxon>
        <taxon>Verrucalvaceae</taxon>
        <taxon>Aphanomyces</taxon>
    </lineage>
</organism>
<dbReference type="RefSeq" id="XP_009845053.1">
    <property type="nucleotide sequence ID" value="XM_009846751.1"/>
</dbReference>
<dbReference type="VEuPathDB" id="FungiDB:H257_17808"/>
<evidence type="ECO:0000313" key="1">
    <source>
        <dbReference type="EMBL" id="ETV65471.1"/>
    </source>
</evidence>
<dbReference type="EMBL" id="KI913233">
    <property type="protein sequence ID" value="ETV65471.1"/>
    <property type="molecule type" value="Genomic_DNA"/>
</dbReference>
<reference evidence="1" key="1">
    <citation type="submission" date="2013-12" db="EMBL/GenBank/DDBJ databases">
        <title>The Genome Sequence of Aphanomyces astaci APO3.</title>
        <authorList>
            <consortium name="The Broad Institute Genomics Platform"/>
            <person name="Russ C."/>
            <person name="Tyler B."/>
            <person name="van West P."/>
            <person name="Dieguez-Uribeondo J."/>
            <person name="Young S.K."/>
            <person name="Zeng Q."/>
            <person name="Gargeya S."/>
            <person name="Fitzgerald M."/>
            <person name="Abouelleil A."/>
            <person name="Alvarado L."/>
            <person name="Chapman S.B."/>
            <person name="Gainer-Dewar J."/>
            <person name="Goldberg J."/>
            <person name="Griggs A."/>
            <person name="Gujja S."/>
            <person name="Hansen M."/>
            <person name="Howarth C."/>
            <person name="Imamovic A."/>
            <person name="Ireland A."/>
            <person name="Larimer J."/>
            <person name="McCowan C."/>
            <person name="Murphy C."/>
            <person name="Pearson M."/>
            <person name="Poon T.W."/>
            <person name="Priest M."/>
            <person name="Roberts A."/>
            <person name="Saif S."/>
            <person name="Shea T."/>
            <person name="Sykes S."/>
            <person name="Wortman J."/>
            <person name="Nusbaum C."/>
            <person name="Birren B."/>
        </authorList>
    </citation>
    <scope>NUCLEOTIDE SEQUENCE [LARGE SCALE GENOMIC DNA]</scope>
    <source>
        <strain evidence="1">APO3</strain>
    </source>
</reference>
<dbReference type="AlphaFoldDB" id="W4FF53"/>
<gene>
    <name evidence="1" type="ORF">H257_17808</name>
</gene>
<dbReference type="OrthoDB" id="162969at2759"/>
<dbReference type="GeneID" id="20819804"/>
<name>W4FF53_APHAT</name>
<proteinExistence type="predicted"/>
<protein>
    <submittedName>
        <fullName evidence="1">Uncharacterized protein</fullName>
    </submittedName>
</protein>
<sequence length="92" mass="10537">MPTRYIWAVRGGSSKISSGEKHSLRMTAVLTIMYMYEESLPPNVTYVCQPLDVGVMALFKRNLRKLWHFVKKSSSGMTKIRFLSLHATSAWL</sequence>